<reference evidence="1" key="1">
    <citation type="submission" date="2020-06" db="EMBL/GenBank/DDBJ databases">
        <authorList>
            <person name="Li T."/>
            <person name="Hu X."/>
            <person name="Zhang T."/>
            <person name="Song X."/>
            <person name="Zhang H."/>
            <person name="Dai N."/>
            <person name="Sheng W."/>
            <person name="Hou X."/>
            <person name="Wei L."/>
        </authorList>
    </citation>
    <scope>NUCLEOTIDE SEQUENCE</scope>
    <source>
        <strain evidence="1">KEN1</strain>
        <tissue evidence="1">Leaf</tissue>
    </source>
</reference>
<dbReference type="AlphaFoldDB" id="A0AAW2WC97"/>
<protein>
    <submittedName>
        <fullName evidence="1">Uncharacterized protein</fullName>
    </submittedName>
</protein>
<dbReference type="EMBL" id="JACGWN010000008">
    <property type="protein sequence ID" value="KAL0438944.1"/>
    <property type="molecule type" value="Genomic_DNA"/>
</dbReference>
<reference evidence="1" key="2">
    <citation type="journal article" date="2024" name="Plant">
        <title>Genomic evolution and insights into agronomic trait innovations of Sesamum species.</title>
        <authorList>
            <person name="Miao H."/>
            <person name="Wang L."/>
            <person name="Qu L."/>
            <person name="Liu H."/>
            <person name="Sun Y."/>
            <person name="Le M."/>
            <person name="Wang Q."/>
            <person name="Wei S."/>
            <person name="Zheng Y."/>
            <person name="Lin W."/>
            <person name="Duan Y."/>
            <person name="Cao H."/>
            <person name="Xiong S."/>
            <person name="Wang X."/>
            <person name="Wei L."/>
            <person name="Li C."/>
            <person name="Ma Q."/>
            <person name="Ju M."/>
            <person name="Zhao R."/>
            <person name="Li G."/>
            <person name="Mu C."/>
            <person name="Tian Q."/>
            <person name="Mei H."/>
            <person name="Zhang T."/>
            <person name="Gao T."/>
            <person name="Zhang H."/>
        </authorList>
    </citation>
    <scope>NUCLEOTIDE SEQUENCE</scope>
    <source>
        <strain evidence="1">KEN1</strain>
    </source>
</reference>
<organism evidence="1">
    <name type="scientific">Sesamum latifolium</name>
    <dbReference type="NCBI Taxonomy" id="2727402"/>
    <lineage>
        <taxon>Eukaryota</taxon>
        <taxon>Viridiplantae</taxon>
        <taxon>Streptophyta</taxon>
        <taxon>Embryophyta</taxon>
        <taxon>Tracheophyta</taxon>
        <taxon>Spermatophyta</taxon>
        <taxon>Magnoliopsida</taxon>
        <taxon>eudicotyledons</taxon>
        <taxon>Gunneridae</taxon>
        <taxon>Pentapetalae</taxon>
        <taxon>asterids</taxon>
        <taxon>lamiids</taxon>
        <taxon>Lamiales</taxon>
        <taxon>Pedaliaceae</taxon>
        <taxon>Sesamum</taxon>
    </lineage>
</organism>
<comment type="caution">
    <text evidence="1">The sequence shown here is derived from an EMBL/GenBank/DDBJ whole genome shotgun (WGS) entry which is preliminary data.</text>
</comment>
<sequence length="132" mass="14620">MQPGDTSLEMVDTSLYGFAGKVGRPKGMVSFPLTLRAEPFRITYLLKVLVVDIPSAPNVVLGKPTLNSFQAVISTFHMKINFFVLGGVGEVEGDQLQSHKCYVEAIRKGQKRGLEDIQKEEARKRPGARRSK</sequence>
<proteinExistence type="predicted"/>
<name>A0AAW2WC97_9LAMI</name>
<evidence type="ECO:0000313" key="1">
    <source>
        <dbReference type="EMBL" id="KAL0438944.1"/>
    </source>
</evidence>
<accession>A0AAW2WC97</accession>
<gene>
    <name evidence="1" type="ORF">Slati_2377400</name>
</gene>